<dbReference type="PROSITE" id="PS51257">
    <property type="entry name" value="PROKAR_LIPOPROTEIN"/>
    <property type="match status" value="1"/>
</dbReference>
<evidence type="ECO:0000313" key="1">
    <source>
        <dbReference type="EMBL" id="MDC2410720.1"/>
    </source>
</evidence>
<evidence type="ECO:0008006" key="3">
    <source>
        <dbReference type="Google" id="ProtNLM"/>
    </source>
</evidence>
<accession>A0AAP3STW9</accession>
<dbReference type="Gene3D" id="1.25.40.390">
    <property type="match status" value="1"/>
</dbReference>
<dbReference type="InterPro" id="IPR011990">
    <property type="entry name" value="TPR-like_helical_dom_sf"/>
</dbReference>
<reference evidence="1" key="1">
    <citation type="submission" date="2022-10" db="EMBL/GenBank/DDBJ databases">
        <title>Human gut microbiome strain richness.</title>
        <authorList>
            <person name="Chen-Liaw A."/>
        </authorList>
    </citation>
    <scope>NUCLEOTIDE SEQUENCE</scope>
    <source>
        <strain evidence="1">F7_m1001271B151109d0_201107</strain>
    </source>
</reference>
<organism evidence="1 2">
    <name type="scientific">Bacteroides ovatus</name>
    <dbReference type="NCBI Taxonomy" id="28116"/>
    <lineage>
        <taxon>Bacteria</taxon>
        <taxon>Pseudomonadati</taxon>
        <taxon>Bacteroidota</taxon>
        <taxon>Bacteroidia</taxon>
        <taxon>Bacteroidales</taxon>
        <taxon>Bacteroidaceae</taxon>
        <taxon>Bacteroides</taxon>
    </lineage>
</organism>
<proteinExistence type="predicted"/>
<dbReference type="SUPFAM" id="SSF48452">
    <property type="entry name" value="TPR-like"/>
    <property type="match status" value="1"/>
</dbReference>
<sequence>MRKVLLYICSVFILGGMTSCEDFLDKREDVGLTEDDIFRDYYSLRGFLDQSFNQLENVMVMDNWENGRAFVGLFADEMATTDNSSAVFTLHSGNWLSNAKSNTTFEIGNGGSTAISRSYKALRINNRIINDIDKAPDT</sequence>
<gene>
    <name evidence="1" type="ORF">PO240_22860</name>
</gene>
<dbReference type="RefSeq" id="WP_004322440.1">
    <property type="nucleotide sequence ID" value="NZ_BAABYJ010000004.1"/>
</dbReference>
<dbReference type="EMBL" id="JAQNWR010000021">
    <property type="protein sequence ID" value="MDC2410720.1"/>
    <property type="molecule type" value="Genomic_DNA"/>
</dbReference>
<dbReference type="Proteomes" id="UP001214017">
    <property type="component" value="Unassembled WGS sequence"/>
</dbReference>
<evidence type="ECO:0000313" key="2">
    <source>
        <dbReference type="Proteomes" id="UP001214017"/>
    </source>
</evidence>
<protein>
    <recommendedName>
        <fullName evidence="3">RagB/SusD family nutrient uptake outer membrane protein</fullName>
    </recommendedName>
</protein>
<dbReference type="AlphaFoldDB" id="A0AAP3STW9"/>
<comment type="caution">
    <text evidence="1">The sequence shown here is derived from an EMBL/GenBank/DDBJ whole genome shotgun (WGS) entry which is preliminary data.</text>
</comment>
<name>A0AAP3STW9_BACOV</name>